<proteinExistence type="predicted"/>
<evidence type="ECO:0000313" key="2">
    <source>
        <dbReference type="EMBL" id="CAH0995695.1"/>
    </source>
</evidence>
<feature type="transmembrane region" description="Helical" evidence="1">
    <location>
        <begin position="139"/>
        <end position="159"/>
    </location>
</feature>
<comment type="caution">
    <text evidence="2">The sequence shown here is derived from an EMBL/GenBank/DDBJ whole genome shotgun (WGS) entry which is preliminary data.</text>
</comment>
<organism evidence="2 3">
    <name type="scientific">Emticicia aquatica</name>
    <dbReference type="NCBI Taxonomy" id="1681835"/>
    <lineage>
        <taxon>Bacteria</taxon>
        <taxon>Pseudomonadati</taxon>
        <taxon>Bacteroidota</taxon>
        <taxon>Cytophagia</taxon>
        <taxon>Cytophagales</taxon>
        <taxon>Leadbetterellaceae</taxon>
        <taxon>Emticicia</taxon>
    </lineage>
</organism>
<evidence type="ECO:0000313" key="3">
    <source>
        <dbReference type="Proteomes" id="UP000837932"/>
    </source>
</evidence>
<feature type="transmembrane region" description="Helical" evidence="1">
    <location>
        <begin position="80"/>
        <end position="101"/>
    </location>
</feature>
<keyword evidence="1" id="KW-0472">Membrane</keyword>
<name>A0ABM9AQZ1_9BACT</name>
<accession>A0ABM9AQZ1</accession>
<feature type="transmembrane region" description="Helical" evidence="1">
    <location>
        <begin position="57"/>
        <end position="74"/>
    </location>
</feature>
<sequence length="222" mass="26143">MNKKQLLVYYTILLLLLTAVFFQNIALRMAMNSLFPIVSIIFYFYSRKNNFNSKDQYYVASLCAASIQEIFTVWRHQQWGINWGIFFLFLMFFFFIQTIKQEEQYLLFGKNKLFIKAAIIILAAVCFFASIFLPFIPDYFIIPLFVHTFSMFFSFLVALNRRTNHQSYILVILGMVLFVFTTLFASVSLFIIDFPLSYFFERLSFLLGTSFITIGIIKSYSA</sequence>
<reference evidence="2" key="1">
    <citation type="submission" date="2021-12" db="EMBL/GenBank/DDBJ databases">
        <authorList>
            <person name="Rodrigo-Torres L."/>
            <person name="Arahal R. D."/>
            <person name="Lucena T."/>
        </authorList>
    </citation>
    <scope>NUCLEOTIDE SEQUENCE</scope>
    <source>
        <strain evidence="2">CECT 8858</strain>
    </source>
</reference>
<feature type="transmembrane region" description="Helical" evidence="1">
    <location>
        <begin position="168"/>
        <end position="192"/>
    </location>
</feature>
<feature type="transmembrane region" description="Helical" evidence="1">
    <location>
        <begin position="29"/>
        <end position="45"/>
    </location>
</feature>
<dbReference type="EMBL" id="CAKLPY010000001">
    <property type="protein sequence ID" value="CAH0995695.1"/>
    <property type="molecule type" value="Genomic_DNA"/>
</dbReference>
<keyword evidence="1" id="KW-0812">Transmembrane</keyword>
<feature type="transmembrane region" description="Helical" evidence="1">
    <location>
        <begin position="198"/>
        <end position="217"/>
    </location>
</feature>
<feature type="transmembrane region" description="Helical" evidence="1">
    <location>
        <begin position="7"/>
        <end position="23"/>
    </location>
</feature>
<keyword evidence="1" id="KW-1133">Transmembrane helix</keyword>
<keyword evidence="3" id="KW-1185">Reference proteome</keyword>
<gene>
    <name evidence="2" type="ORF">EMA8858_01820</name>
</gene>
<protein>
    <submittedName>
        <fullName evidence="2">Uncharacterized protein</fullName>
    </submittedName>
</protein>
<dbReference type="Proteomes" id="UP000837932">
    <property type="component" value="Unassembled WGS sequence"/>
</dbReference>
<evidence type="ECO:0000256" key="1">
    <source>
        <dbReference type="SAM" id="Phobius"/>
    </source>
</evidence>
<dbReference type="RefSeq" id="WP_238806239.1">
    <property type="nucleotide sequence ID" value="NZ_CAKLPY010000001.1"/>
</dbReference>
<feature type="transmembrane region" description="Helical" evidence="1">
    <location>
        <begin position="113"/>
        <end position="133"/>
    </location>
</feature>